<keyword evidence="5 9" id="KW-0812">Transmembrane</keyword>
<evidence type="ECO:0000256" key="5">
    <source>
        <dbReference type="ARBA" id="ARBA00022692"/>
    </source>
</evidence>
<evidence type="ECO:0000256" key="1">
    <source>
        <dbReference type="ARBA" id="ARBA00004370"/>
    </source>
</evidence>
<accession>A0A8F2Q354</accession>
<comment type="catalytic activity">
    <reaction evidence="8 9">
        <text>a ubiquinone + NADH + 5 H(+)(in) = a ubiquinol + NAD(+) + 4 H(+)(out)</text>
        <dbReference type="Rhea" id="RHEA:29091"/>
        <dbReference type="Rhea" id="RHEA-COMP:9565"/>
        <dbReference type="Rhea" id="RHEA-COMP:9566"/>
        <dbReference type="ChEBI" id="CHEBI:15378"/>
        <dbReference type="ChEBI" id="CHEBI:16389"/>
        <dbReference type="ChEBI" id="CHEBI:17976"/>
        <dbReference type="ChEBI" id="CHEBI:57540"/>
        <dbReference type="ChEBI" id="CHEBI:57945"/>
        <dbReference type="EC" id="7.1.1.2"/>
    </reaction>
</comment>
<dbReference type="GO" id="GO:0008137">
    <property type="term" value="F:NADH dehydrogenase (ubiquinone) activity"/>
    <property type="evidence" value="ECO:0007669"/>
    <property type="project" value="UniProtKB-UniRule"/>
</dbReference>
<dbReference type="InterPro" id="IPR038430">
    <property type="entry name" value="NDAH_ubi_oxred_su3_sf"/>
</dbReference>
<comment type="function">
    <text evidence="9">Core subunit of the mitochondrial membrane respiratory chain NADH dehydrogenase (Complex I) which catalyzes electron transfer from NADH through the respiratory chain, using ubiquinone as an electron acceptor. Essential for the catalytic activity of complex I.</text>
</comment>
<feature type="transmembrane region" description="Helical" evidence="9">
    <location>
        <begin position="88"/>
        <end position="114"/>
    </location>
</feature>
<evidence type="ECO:0000256" key="3">
    <source>
        <dbReference type="ARBA" id="ARBA00021007"/>
    </source>
</evidence>
<feature type="transmembrane region" description="Helical" evidence="9">
    <location>
        <begin position="53"/>
        <end position="76"/>
    </location>
</feature>
<keyword evidence="9" id="KW-0520">NAD</keyword>
<evidence type="ECO:0000256" key="2">
    <source>
        <dbReference type="ARBA" id="ARBA00008472"/>
    </source>
</evidence>
<keyword evidence="9" id="KW-0830">Ubiquinone</keyword>
<keyword evidence="4 9" id="KW-0813">Transport</keyword>
<proteinExistence type="inferred from homology"/>
<feature type="chain" id="PRO_5034119710" description="NADH-ubiquinone oxidoreductase chain 3" evidence="10">
    <location>
        <begin position="21"/>
        <end position="115"/>
    </location>
</feature>
<dbReference type="GO" id="GO:0031966">
    <property type="term" value="C:mitochondrial membrane"/>
    <property type="evidence" value="ECO:0007669"/>
    <property type="project" value="UniProtKB-SubCell"/>
</dbReference>
<keyword evidence="9" id="KW-0249">Electron transport</keyword>
<keyword evidence="9 11" id="KW-0496">Mitochondrion</keyword>
<dbReference type="Pfam" id="PF00507">
    <property type="entry name" value="Oxidored_q4"/>
    <property type="match status" value="1"/>
</dbReference>
<name>A0A8F2Q354_9PLAT</name>
<keyword evidence="7 9" id="KW-0472">Membrane</keyword>
<sequence>MISVFLFWFLLFILICLYNSNFYSGLSTGQHNISVWSSSFECGFIGHNVKVNSFSSGFFILLVFFVIFDLEISLLLNIIFQEEFYKNLIYYSIFLLIVSFGFIIEVISGFVNWYN</sequence>
<keyword evidence="9" id="KW-1278">Translocase</keyword>
<protein>
    <recommendedName>
        <fullName evidence="3 9">NADH-ubiquinone oxidoreductase chain 3</fullName>
        <ecNumber evidence="9">7.1.1.2</ecNumber>
    </recommendedName>
</protein>
<evidence type="ECO:0000256" key="4">
    <source>
        <dbReference type="ARBA" id="ARBA00022448"/>
    </source>
</evidence>
<keyword evidence="10" id="KW-0732">Signal</keyword>
<comment type="similarity">
    <text evidence="2 9">Belongs to the complex I subunit 3 family.</text>
</comment>
<reference evidence="11" key="1">
    <citation type="journal article" date="2019" name="Int. J. Parasitol.">
        <title>Homoplasy or plesiomorphy? Reconstruction of the evolutionary history of mitochondrial gene order rearrangements in the subphylum Neodermata.</title>
        <authorList>
            <person name="Zhang D."/>
            <person name="Li W.X."/>
            <person name="Zou H."/>
            <person name="Wu S.G."/>
            <person name="Li M."/>
            <person name="Jakovlic I."/>
            <person name="Zhang J."/>
            <person name="Chen R."/>
            <person name="Wang G."/>
        </authorList>
    </citation>
    <scope>NUCLEOTIDE SEQUENCE</scope>
</reference>
<evidence type="ECO:0000256" key="8">
    <source>
        <dbReference type="ARBA" id="ARBA00049551"/>
    </source>
</evidence>
<dbReference type="AlphaFoldDB" id="A0A8F2Q354"/>
<evidence type="ECO:0000256" key="10">
    <source>
        <dbReference type="SAM" id="SignalP"/>
    </source>
</evidence>
<feature type="signal peptide" evidence="10">
    <location>
        <begin position="1"/>
        <end position="20"/>
    </location>
</feature>
<organism evidence="11">
    <name type="scientific">Euryhaliotrema johni</name>
    <dbReference type="NCBI Taxonomy" id="2849187"/>
    <lineage>
        <taxon>Eukaryota</taxon>
        <taxon>Metazoa</taxon>
        <taxon>Spiralia</taxon>
        <taxon>Lophotrochozoa</taxon>
        <taxon>Platyhelminthes</taxon>
        <taxon>Monogenea</taxon>
        <taxon>Monopisthocotylea</taxon>
        <taxon>Dactylogyridea</taxon>
        <taxon>Ancyrocephalidae</taxon>
        <taxon>Euryhaliotrema</taxon>
    </lineage>
</organism>
<evidence type="ECO:0000256" key="7">
    <source>
        <dbReference type="ARBA" id="ARBA00023136"/>
    </source>
</evidence>
<evidence type="ECO:0000313" key="11">
    <source>
        <dbReference type="EMBL" id="QWV61017.1"/>
    </source>
</evidence>
<comment type="subcellular location">
    <subcellularLocation>
        <location evidence="1">Membrane</location>
    </subcellularLocation>
    <subcellularLocation>
        <location evidence="9">Mitochondrion membrane</location>
        <topology evidence="9">Multi-pass membrane protein</topology>
    </subcellularLocation>
</comment>
<evidence type="ECO:0000256" key="6">
    <source>
        <dbReference type="ARBA" id="ARBA00022989"/>
    </source>
</evidence>
<geneLocation type="mitochondrion" evidence="11"/>
<dbReference type="Gene3D" id="1.20.58.1610">
    <property type="entry name" value="NADH:ubiquinone/plastoquinone oxidoreductase, chain 3"/>
    <property type="match status" value="1"/>
</dbReference>
<dbReference type="EC" id="7.1.1.2" evidence="9"/>
<keyword evidence="6 9" id="KW-1133">Transmembrane helix</keyword>
<gene>
    <name evidence="11" type="primary">nad3</name>
</gene>
<dbReference type="InterPro" id="IPR000440">
    <property type="entry name" value="NADH_UbQ/plastoQ_OxRdtase_su3"/>
</dbReference>
<keyword evidence="9" id="KW-0679">Respiratory chain</keyword>
<evidence type="ECO:0000256" key="9">
    <source>
        <dbReference type="RuleBase" id="RU003640"/>
    </source>
</evidence>
<dbReference type="EMBL" id="MH700477">
    <property type="protein sequence ID" value="QWV61017.1"/>
    <property type="molecule type" value="Genomic_DNA"/>
</dbReference>